<dbReference type="NCBIfam" id="NF005141">
    <property type="entry name" value="PRK06590.1"/>
    <property type="match status" value="1"/>
</dbReference>
<dbReference type="EC" id="1.6.5.3" evidence="9"/>
<evidence type="ECO:0000256" key="1">
    <source>
        <dbReference type="ARBA" id="ARBA00004127"/>
    </source>
</evidence>
<feature type="transmembrane region" description="Helical" evidence="6">
    <location>
        <begin position="278"/>
        <end position="299"/>
    </location>
</feature>
<dbReference type="NCBIfam" id="TIGR01974">
    <property type="entry name" value="NDH_I_L"/>
    <property type="match status" value="1"/>
</dbReference>
<dbReference type="PANTHER" id="PTHR42829">
    <property type="entry name" value="NADH-UBIQUINONE OXIDOREDUCTASE CHAIN 5"/>
    <property type="match status" value="1"/>
</dbReference>
<keyword evidence="2 5" id="KW-0812">Transmembrane</keyword>
<keyword evidence="3 6" id="KW-1133">Transmembrane helix</keyword>
<evidence type="ECO:0000259" key="8">
    <source>
        <dbReference type="Pfam" id="PF00662"/>
    </source>
</evidence>
<feature type="transmembrane region" description="Helical" evidence="6">
    <location>
        <begin position="612"/>
        <end position="631"/>
    </location>
</feature>
<evidence type="ECO:0000313" key="10">
    <source>
        <dbReference type="Proteomes" id="UP000286701"/>
    </source>
</evidence>
<protein>
    <submittedName>
        <fullName evidence="9">NADH-quinone oxidoreductase subunit L</fullName>
        <ecNumber evidence="9">1.6.5.3</ecNumber>
    </submittedName>
</protein>
<feature type="transmembrane region" description="Helical" evidence="6">
    <location>
        <begin position="6"/>
        <end position="22"/>
    </location>
</feature>
<feature type="transmembrane region" description="Helical" evidence="6">
    <location>
        <begin position="510"/>
        <end position="529"/>
    </location>
</feature>
<feature type="transmembrane region" description="Helical" evidence="6">
    <location>
        <begin position="248"/>
        <end position="266"/>
    </location>
</feature>
<dbReference type="Proteomes" id="UP000286701">
    <property type="component" value="Unassembled WGS sequence"/>
</dbReference>
<feature type="domain" description="NADH-Ubiquinone oxidoreductase (complex I) chain 5 N-terminal" evidence="8">
    <location>
        <begin position="67"/>
        <end position="117"/>
    </location>
</feature>
<feature type="transmembrane region" description="Helical" evidence="6">
    <location>
        <begin position="113"/>
        <end position="131"/>
    </location>
</feature>
<dbReference type="RefSeq" id="WP_128534169.1">
    <property type="nucleotide sequence ID" value="NZ_SBIW01000004.1"/>
</dbReference>
<reference evidence="9 10" key="1">
    <citation type="submission" date="2019-01" db="EMBL/GenBank/DDBJ databases">
        <title>Mucilaginibacter antarcticum sp. nov., isolated from antarctic soil.</title>
        <authorList>
            <person name="Yan Y.-Q."/>
            <person name="Du Z.-J."/>
        </authorList>
    </citation>
    <scope>NUCLEOTIDE SEQUENCE [LARGE SCALE GENOMIC DNA]</scope>
    <source>
        <strain evidence="9 10">F01003</strain>
    </source>
</reference>
<evidence type="ECO:0000256" key="4">
    <source>
        <dbReference type="ARBA" id="ARBA00023136"/>
    </source>
</evidence>
<gene>
    <name evidence="9" type="ORF">EPL05_11820</name>
</gene>
<dbReference type="GO" id="GO:0003954">
    <property type="term" value="F:NADH dehydrogenase activity"/>
    <property type="evidence" value="ECO:0007669"/>
    <property type="project" value="TreeGrafter"/>
</dbReference>
<dbReference type="EMBL" id="SBIW01000004">
    <property type="protein sequence ID" value="RWY52582.1"/>
    <property type="molecule type" value="Genomic_DNA"/>
</dbReference>
<feature type="transmembrane region" description="Helical" evidence="6">
    <location>
        <begin position="34"/>
        <end position="53"/>
    </location>
</feature>
<dbReference type="GO" id="GO:0016020">
    <property type="term" value="C:membrane"/>
    <property type="evidence" value="ECO:0007669"/>
    <property type="project" value="UniProtKB-SubCell"/>
</dbReference>
<evidence type="ECO:0000256" key="3">
    <source>
        <dbReference type="ARBA" id="ARBA00022989"/>
    </source>
</evidence>
<feature type="transmembrane region" description="Helical" evidence="6">
    <location>
        <begin position="373"/>
        <end position="391"/>
    </location>
</feature>
<dbReference type="Pfam" id="PF00361">
    <property type="entry name" value="Proton_antipo_M"/>
    <property type="match status" value="1"/>
</dbReference>
<dbReference type="PRINTS" id="PR01434">
    <property type="entry name" value="NADHDHGNASE5"/>
</dbReference>
<evidence type="ECO:0000256" key="5">
    <source>
        <dbReference type="RuleBase" id="RU000320"/>
    </source>
</evidence>
<dbReference type="OrthoDB" id="9807568at2"/>
<sequence length="634" mass="69170">MNQYIWLIPILPLAGFVINGLGRNTLSKSAIGAMGSLLVFISFGISVATFFQIKSTGAPINITLFDWISVGDIKIPFAFLIDQLSSIMLLIITGVGFLIHLYSIGYMHDDAGFGKFFAYLNLFVFFMLLLVMGSNYIIMFIGWEGVGLCSYLLIGFWYTNASYADAAKKAFIMNRIGDLGFLLGVFLLTAVFKSVEFAAIFPKAATMIRGDIFFTVVTLLLFIGAIGKSAQLPLFTWLPDAMAGPTPVSALIHAATMVTAGIYMIARSNILFSMAPQTMEIIAIVGLTTACFAALIALTQTDIKKVLAYSTVSQLGYMFLGLGVGAYTGSFFHVLTHAFFKALLFLGAGSVIHAMSGEQDMRKMGGLKGKIKITFITMLIGTIAIAGIPPFSGFFSKDEILAAAFAHSTTFYVVGVITAMLTSFYMFRMMYLTFWGKFRGTHEQEHHLHESPPSMTIPLIVLAILSAIGGMIGVPAVMGGHHELGAYLAPMFEGSTKILGEHELSHNTEWYLMAISVSVALIAMVYAYVKYVKGGSLPVSDEEERPALANLSYHKFYIDELYDTIIRKPLDAISVFFYKVIEQLGIDGFVNGLGKGTIETSKGLRLLQTGNVGFYIFMMVVGIVAILIYGITKI</sequence>
<dbReference type="Pfam" id="PF00662">
    <property type="entry name" value="Proton_antipo_N"/>
    <property type="match status" value="1"/>
</dbReference>
<organism evidence="9 10">
    <name type="scientific">Mucilaginibacter gilvus</name>
    <dbReference type="NCBI Taxonomy" id="2305909"/>
    <lineage>
        <taxon>Bacteria</taxon>
        <taxon>Pseudomonadati</taxon>
        <taxon>Bacteroidota</taxon>
        <taxon>Sphingobacteriia</taxon>
        <taxon>Sphingobacteriales</taxon>
        <taxon>Sphingobacteriaceae</taxon>
        <taxon>Mucilaginibacter</taxon>
    </lineage>
</organism>
<feature type="transmembrane region" description="Helical" evidence="6">
    <location>
        <begin position="411"/>
        <end position="434"/>
    </location>
</feature>
<dbReference type="InterPro" id="IPR001750">
    <property type="entry name" value="ND/Mrp_TM"/>
</dbReference>
<dbReference type="Gene3D" id="1.20.5.2700">
    <property type="match status" value="1"/>
</dbReference>
<dbReference type="AlphaFoldDB" id="A0A3S3Z401"/>
<name>A0A3S3Z401_9SPHI</name>
<evidence type="ECO:0000256" key="2">
    <source>
        <dbReference type="ARBA" id="ARBA00022692"/>
    </source>
</evidence>
<keyword evidence="10" id="KW-1185">Reference proteome</keyword>
<feature type="transmembrane region" description="Helical" evidence="6">
    <location>
        <begin position="334"/>
        <end position="352"/>
    </location>
</feature>
<feature type="transmembrane region" description="Helical" evidence="6">
    <location>
        <begin position="137"/>
        <end position="158"/>
    </location>
</feature>
<dbReference type="PRINTS" id="PR01435">
    <property type="entry name" value="NPOXDRDTASE5"/>
</dbReference>
<dbReference type="PANTHER" id="PTHR42829:SF2">
    <property type="entry name" value="NADH-UBIQUINONE OXIDOREDUCTASE CHAIN 5"/>
    <property type="match status" value="1"/>
</dbReference>
<keyword evidence="9" id="KW-0560">Oxidoreductase</keyword>
<dbReference type="GO" id="GO:0008137">
    <property type="term" value="F:NADH dehydrogenase (ubiquinone) activity"/>
    <property type="evidence" value="ECO:0007669"/>
    <property type="project" value="InterPro"/>
</dbReference>
<feature type="transmembrane region" description="Helical" evidence="6">
    <location>
        <begin position="73"/>
        <end position="101"/>
    </location>
</feature>
<feature type="transmembrane region" description="Helical" evidence="6">
    <location>
        <begin position="207"/>
        <end position="227"/>
    </location>
</feature>
<feature type="domain" description="NADH:quinone oxidoreductase/Mrp antiporter transmembrane" evidence="7">
    <location>
        <begin position="135"/>
        <end position="422"/>
    </location>
</feature>
<comment type="subcellular location">
    <subcellularLocation>
        <location evidence="1">Endomembrane system</location>
        <topology evidence="1">Multi-pass membrane protein</topology>
    </subcellularLocation>
    <subcellularLocation>
        <location evidence="5">Membrane</location>
        <topology evidence="5">Multi-pass membrane protein</topology>
    </subcellularLocation>
</comment>
<proteinExistence type="predicted"/>
<evidence type="ECO:0000313" key="9">
    <source>
        <dbReference type="EMBL" id="RWY52582.1"/>
    </source>
</evidence>
<dbReference type="InterPro" id="IPR001516">
    <property type="entry name" value="Proton_antipo_N"/>
</dbReference>
<accession>A0A3S3Z401</accession>
<comment type="caution">
    <text evidence="9">The sequence shown here is derived from an EMBL/GenBank/DDBJ whole genome shotgun (WGS) entry which is preliminary data.</text>
</comment>
<evidence type="ECO:0000256" key="6">
    <source>
        <dbReference type="SAM" id="Phobius"/>
    </source>
</evidence>
<feature type="transmembrane region" description="Helical" evidence="6">
    <location>
        <begin position="455"/>
        <end position="478"/>
    </location>
</feature>
<dbReference type="GO" id="GO:0012505">
    <property type="term" value="C:endomembrane system"/>
    <property type="evidence" value="ECO:0007669"/>
    <property type="project" value="UniProtKB-SubCell"/>
</dbReference>
<dbReference type="InterPro" id="IPR003945">
    <property type="entry name" value="NU5C-like"/>
</dbReference>
<dbReference type="GO" id="GO:0042773">
    <property type="term" value="P:ATP synthesis coupled electron transport"/>
    <property type="evidence" value="ECO:0007669"/>
    <property type="project" value="InterPro"/>
</dbReference>
<keyword evidence="4 6" id="KW-0472">Membrane</keyword>
<dbReference type="InterPro" id="IPR018393">
    <property type="entry name" value="NADHpl_OxRdtase_5_subgr"/>
</dbReference>
<feature type="transmembrane region" description="Helical" evidence="6">
    <location>
        <begin position="306"/>
        <end position="328"/>
    </location>
</feature>
<evidence type="ECO:0000259" key="7">
    <source>
        <dbReference type="Pfam" id="PF00361"/>
    </source>
</evidence>
<feature type="transmembrane region" description="Helical" evidence="6">
    <location>
        <begin position="179"/>
        <end position="201"/>
    </location>
</feature>
<dbReference type="GO" id="GO:0015990">
    <property type="term" value="P:electron transport coupled proton transport"/>
    <property type="evidence" value="ECO:0007669"/>
    <property type="project" value="TreeGrafter"/>
</dbReference>